<proteinExistence type="predicted"/>
<dbReference type="InterPro" id="IPR035923">
    <property type="entry name" value="TT1751-like_sf"/>
</dbReference>
<comment type="caution">
    <text evidence="2">The sequence shown here is derived from an EMBL/GenBank/DDBJ whole genome shotgun (WGS) entry which is preliminary data.</text>
</comment>
<evidence type="ECO:0000259" key="1">
    <source>
        <dbReference type="Pfam" id="PF03625"/>
    </source>
</evidence>
<accession>A0A926P6L3</accession>
<dbReference type="SUPFAM" id="SSF103247">
    <property type="entry name" value="TT1751-like"/>
    <property type="match status" value="1"/>
</dbReference>
<reference evidence="2" key="1">
    <citation type="submission" date="2020-05" db="EMBL/GenBank/DDBJ databases">
        <title>Identification of trans-AT polyketide cluster in two marine bacteria, producers of a novel glutaramide-containing polyketide sesbanimide D and analogs.</title>
        <authorList>
            <person name="Kacar D."/>
            <person name="Rodriguez P."/>
            <person name="Canedo L."/>
            <person name="Gonzalez E."/>
            <person name="Galan B."/>
            <person name="De La Calle F."/>
            <person name="Garcia J.L."/>
        </authorList>
    </citation>
    <scope>NUCLEOTIDE SEQUENCE</scope>
    <source>
        <strain evidence="2">PHM038</strain>
    </source>
</reference>
<dbReference type="PANTHER" id="PTHR38342">
    <property type="entry name" value="SLR5037 PROTEIN"/>
    <property type="match status" value="1"/>
</dbReference>
<gene>
    <name evidence="2" type="ORF">HK439_22230</name>
</gene>
<protein>
    <submittedName>
        <fullName evidence="2">DUF302 domain-containing protein</fullName>
    </submittedName>
</protein>
<dbReference type="CDD" id="cd14797">
    <property type="entry name" value="DUF302"/>
    <property type="match status" value="1"/>
</dbReference>
<dbReference type="PANTHER" id="PTHR38342:SF2">
    <property type="entry name" value="INNER MEMBRANE OR EXPORTED"/>
    <property type="match status" value="1"/>
</dbReference>
<name>A0A926P6L3_9HYPH</name>
<dbReference type="Pfam" id="PF03625">
    <property type="entry name" value="DUF302"/>
    <property type="match status" value="1"/>
</dbReference>
<sequence length="167" mass="17968">MKKENAVYRLLRQIVIILALVSAVGPAQASGLESRPGWRVISTGFAFGDLVRRVKDAVRDEKMLLVTQASASDGAKGQGIVIPGNRIMGVYRNDYARRMLKASVAAGIEAPIRYYVTENPDGTATLSWKTPSHVFAPYMEEGGAELKALATELDSVFEAIAAKAVGN</sequence>
<dbReference type="EMBL" id="JABFCZ010000029">
    <property type="protein sequence ID" value="MBD1548987.1"/>
    <property type="molecule type" value="Genomic_DNA"/>
</dbReference>
<dbReference type="InterPro" id="IPR005180">
    <property type="entry name" value="DUF302"/>
</dbReference>
<dbReference type="AlphaFoldDB" id="A0A926P6L3"/>
<evidence type="ECO:0000313" key="2">
    <source>
        <dbReference type="EMBL" id="MBD1548987.1"/>
    </source>
</evidence>
<organism evidence="2 3">
    <name type="scientific">Roseibium aggregatum</name>
    <dbReference type="NCBI Taxonomy" id="187304"/>
    <lineage>
        <taxon>Bacteria</taxon>
        <taxon>Pseudomonadati</taxon>
        <taxon>Pseudomonadota</taxon>
        <taxon>Alphaproteobacteria</taxon>
        <taxon>Hyphomicrobiales</taxon>
        <taxon>Stappiaceae</taxon>
        <taxon>Roseibium</taxon>
    </lineage>
</organism>
<dbReference type="Gene3D" id="3.30.310.70">
    <property type="entry name" value="TT1751-like domain"/>
    <property type="match status" value="1"/>
</dbReference>
<evidence type="ECO:0000313" key="3">
    <source>
        <dbReference type="Proteomes" id="UP000598467"/>
    </source>
</evidence>
<dbReference type="Proteomes" id="UP000598467">
    <property type="component" value="Unassembled WGS sequence"/>
</dbReference>
<feature type="domain" description="DUF302" evidence="1">
    <location>
        <begin position="74"/>
        <end position="131"/>
    </location>
</feature>